<dbReference type="PANTHER" id="PTHR43381">
    <property type="entry name" value="TRANSLATION INITIATION FACTOR IF-2-RELATED"/>
    <property type="match status" value="1"/>
</dbReference>
<dbReference type="Gene3D" id="3.40.50.10050">
    <property type="entry name" value="Translation initiation factor IF- 2, domain 3"/>
    <property type="match status" value="1"/>
</dbReference>
<dbReference type="InterPro" id="IPR000178">
    <property type="entry name" value="TF_IF2_bacterial-like"/>
</dbReference>
<dbReference type="InterPro" id="IPR044145">
    <property type="entry name" value="IF2_II"/>
</dbReference>
<dbReference type="Pfam" id="PF11987">
    <property type="entry name" value="IF-2"/>
    <property type="match status" value="1"/>
</dbReference>
<sequence>MSMTSIKHIAEDYNMSEKELMKKINDFGVEITEDKKHIEGENLHLLIEMLNEEIREANGNVIEVDSKITVQDLANKTGKSASEIIMKLMKMGTMATINQEISFDIASLVCNEFGFNLMKNDSSEIEELEIEALMEIEKDDEKDLMPRPPVVTVMGHVDHGKTSLLDAIRDTNVISGEAGGITQHIGASEVTINGQKIVFLDTPGHEAFTSMRARGAQVTDIAILVVAADDGIMPQTIEAINHAKAASVPIIVAINKIDKPGANPDKVKQELSEQGLLVEDWGGDVISVEVSAKKRLNIDTLLEMVLLVAEVEELKANPNKRAVGTVIEAELDKGRGPVATVLVQGGTLRVGDPIVAGVASGKVRAMINYKGKRVKQAGPSTAVEILGLSEVPSGGDQFVEVPNDKTARLIAEKRHALQREEMLKASSKISLDDLFAQMSEGKVKDLNIVIKADVQGSVQAVKQSLERLSNDEVQIKVIHGGVGAITESDVLLASASNAIIIGFNVRPVSGSEQVAEKESVDIRTYTIIYKAIEDIKAAMSGMLDPEYVDEDTGKVEIREIYKISGIGTVAGCYVLSGKIVRNSKVRIVRDGIIIHEGELAALKRFKDDVKEVAQGFECGLSFVNYNDIKVGDIVEAYIVKEVERTID</sequence>
<dbReference type="SUPFAM" id="SSF50447">
    <property type="entry name" value="Translation proteins"/>
    <property type="match status" value="2"/>
</dbReference>
<dbReference type="Proteomes" id="UP000713904">
    <property type="component" value="Unassembled WGS sequence"/>
</dbReference>
<dbReference type="Pfam" id="PF03144">
    <property type="entry name" value="GTP_EFTU_D2"/>
    <property type="match status" value="1"/>
</dbReference>
<evidence type="ECO:0000256" key="8">
    <source>
        <dbReference type="ARBA" id="ARBA00023134"/>
    </source>
</evidence>
<dbReference type="RefSeq" id="WP_185624494.1">
    <property type="nucleotide sequence ID" value="NZ_JABGBW010000006.1"/>
</dbReference>
<dbReference type="InterPro" id="IPR015760">
    <property type="entry name" value="TIF_IF2"/>
</dbReference>
<dbReference type="InterPro" id="IPR005225">
    <property type="entry name" value="Small_GTP-bd"/>
</dbReference>
<feature type="binding site" evidence="10">
    <location>
        <begin position="255"/>
        <end position="258"/>
    </location>
    <ligand>
        <name>GTP</name>
        <dbReference type="ChEBI" id="CHEBI:37565"/>
    </ligand>
</feature>
<dbReference type="Gene3D" id="3.40.50.300">
    <property type="entry name" value="P-loop containing nucleotide triphosphate hydrolases"/>
    <property type="match status" value="1"/>
</dbReference>
<keyword evidence="8 10" id="KW-0342">GTP-binding</keyword>
<evidence type="ECO:0000256" key="12">
    <source>
        <dbReference type="RuleBase" id="RU000645"/>
    </source>
</evidence>
<comment type="function">
    <text evidence="9 10 11">One of the essential components for the initiation of protein synthesis. Protects formylmethionyl-tRNA from spontaneous hydrolysis and promotes its binding to the 30S ribosomal subunits. Also involved in the hydrolysis of GTP during the formation of the 70S ribosomal complex.</text>
</comment>
<comment type="subcellular location">
    <subcellularLocation>
        <location evidence="1 10 12">Cytoplasm</location>
    </subcellularLocation>
</comment>
<dbReference type="HAMAP" id="MF_00100_B">
    <property type="entry name" value="IF_2_B"/>
    <property type="match status" value="1"/>
</dbReference>
<dbReference type="InterPro" id="IPR004161">
    <property type="entry name" value="EFTu-like_2"/>
</dbReference>
<dbReference type="SUPFAM" id="SSF52156">
    <property type="entry name" value="Initiation factor IF2/eIF5b, domain 3"/>
    <property type="match status" value="1"/>
</dbReference>
<dbReference type="InterPro" id="IPR023115">
    <property type="entry name" value="TIF_IF2_dom3"/>
</dbReference>
<name>A0ABR6TM22_9FIRM</name>
<evidence type="ECO:0000313" key="14">
    <source>
        <dbReference type="EMBL" id="MBC2576471.1"/>
    </source>
</evidence>
<evidence type="ECO:0000256" key="10">
    <source>
        <dbReference type="HAMAP-Rule" id="MF_00100"/>
    </source>
</evidence>
<feature type="region of interest" description="G-domain" evidence="10">
    <location>
        <begin position="149"/>
        <end position="297"/>
    </location>
</feature>
<evidence type="ECO:0000256" key="11">
    <source>
        <dbReference type="RuleBase" id="RU000644"/>
    </source>
</evidence>
<dbReference type="InterPro" id="IPR053905">
    <property type="entry name" value="EF-G-like_DII"/>
</dbReference>
<evidence type="ECO:0000256" key="6">
    <source>
        <dbReference type="ARBA" id="ARBA00022741"/>
    </source>
</evidence>
<evidence type="ECO:0000256" key="5">
    <source>
        <dbReference type="ARBA" id="ARBA00022540"/>
    </source>
</evidence>
<dbReference type="Gene3D" id="2.40.30.10">
    <property type="entry name" value="Translation factors"/>
    <property type="match status" value="2"/>
</dbReference>
<dbReference type="Pfam" id="PF22042">
    <property type="entry name" value="EF-G_D2"/>
    <property type="match status" value="1"/>
</dbReference>
<comment type="caution">
    <text evidence="14">The sequence shown here is derived from an EMBL/GenBank/DDBJ whole genome shotgun (WGS) entry which is preliminary data.</text>
</comment>
<gene>
    <name evidence="10 14" type="primary">infB</name>
    <name evidence="14" type="ORF">HLB29_07200</name>
</gene>
<evidence type="ECO:0000259" key="13">
    <source>
        <dbReference type="PROSITE" id="PS51722"/>
    </source>
</evidence>
<keyword evidence="4 10" id="KW-0963">Cytoplasm</keyword>
<dbReference type="PROSITE" id="PS01176">
    <property type="entry name" value="IF2"/>
    <property type="match status" value="1"/>
</dbReference>
<dbReference type="PANTHER" id="PTHR43381:SF5">
    <property type="entry name" value="TR-TYPE G DOMAIN-CONTAINING PROTEIN"/>
    <property type="match status" value="1"/>
</dbReference>
<dbReference type="InterPro" id="IPR036925">
    <property type="entry name" value="TIF_IF2_dom3_sf"/>
</dbReference>
<keyword evidence="5 10" id="KW-0396">Initiation factor</keyword>
<dbReference type="CDD" id="cd03702">
    <property type="entry name" value="IF2_mtIF2_II"/>
    <property type="match status" value="1"/>
</dbReference>
<comment type="similarity">
    <text evidence="2 10 11">Belongs to the TRAFAC class translation factor GTPase superfamily. Classic translation factor GTPase family. IF-2 subfamily.</text>
</comment>
<organism evidence="14 15">
    <name type="scientific">Peptostreptococcus canis</name>
    <dbReference type="NCBI Taxonomy" id="1159213"/>
    <lineage>
        <taxon>Bacteria</taxon>
        <taxon>Bacillati</taxon>
        <taxon>Bacillota</taxon>
        <taxon>Clostridia</taxon>
        <taxon>Peptostreptococcales</taxon>
        <taxon>Peptostreptococcaceae</taxon>
        <taxon>Peptostreptococcus</taxon>
    </lineage>
</organism>
<dbReference type="CDD" id="cd03692">
    <property type="entry name" value="mtIF2_IVc"/>
    <property type="match status" value="1"/>
</dbReference>
<dbReference type="EMBL" id="JABGBW010000006">
    <property type="protein sequence ID" value="MBC2576471.1"/>
    <property type="molecule type" value="Genomic_DNA"/>
</dbReference>
<evidence type="ECO:0000256" key="4">
    <source>
        <dbReference type="ARBA" id="ARBA00022490"/>
    </source>
</evidence>
<evidence type="ECO:0000256" key="1">
    <source>
        <dbReference type="ARBA" id="ARBA00004496"/>
    </source>
</evidence>
<accession>A0ABR6TM22</accession>
<feature type="domain" description="Tr-type G" evidence="13">
    <location>
        <begin position="146"/>
        <end position="315"/>
    </location>
</feature>
<evidence type="ECO:0000256" key="2">
    <source>
        <dbReference type="ARBA" id="ARBA00007733"/>
    </source>
</evidence>
<dbReference type="InterPro" id="IPR027417">
    <property type="entry name" value="P-loop_NTPase"/>
</dbReference>
<dbReference type="NCBIfam" id="TIGR00487">
    <property type="entry name" value="IF-2"/>
    <property type="match status" value="1"/>
</dbReference>
<evidence type="ECO:0000313" key="15">
    <source>
        <dbReference type="Proteomes" id="UP000713904"/>
    </source>
</evidence>
<keyword evidence="6 10" id="KW-0547">Nucleotide-binding</keyword>
<dbReference type="SUPFAM" id="SSF52540">
    <property type="entry name" value="P-loop containing nucleoside triphosphate hydrolases"/>
    <property type="match status" value="1"/>
</dbReference>
<dbReference type="InterPro" id="IPR000795">
    <property type="entry name" value="T_Tr_GTP-bd_dom"/>
</dbReference>
<evidence type="ECO:0000256" key="9">
    <source>
        <dbReference type="ARBA" id="ARBA00025162"/>
    </source>
</evidence>
<protein>
    <recommendedName>
        <fullName evidence="3 10">Translation initiation factor IF-2</fullName>
    </recommendedName>
</protein>
<dbReference type="PROSITE" id="PS51722">
    <property type="entry name" value="G_TR_2"/>
    <property type="match status" value="1"/>
</dbReference>
<keyword evidence="7 10" id="KW-0648">Protein biosynthesis</keyword>
<dbReference type="Pfam" id="PF00009">
    <property type="entry name" value="GTP_EFTU"/>
    <property type="match status" value="1"/>
</dbReference>
<reference evidence="14 15" key="1">
    <citation type="submission" date="2020-05" db="EMBL/GenBank/DDBJ databases">
        <title>Draft genome of xy-202 and genomic insight in genome of the genus Peptostreptococcus.</title>
        <authorList>
            <person name="Zhang Z."/>
        </authorList>
    </citation>
    <scope>NUCLEOTIDE SEQUENCE [LARGE SCALE GENOMIC DNA]</scope>
    <source>
        <strain evidence="14 15">DSM 27025</strain>
    </source>
</reference>
<evidence type="ECO:0000256" key="7">
    <source>
        <dbReference type="ARBA" id="ARBA00022917"/>
    </source>
</evidence>
<keyword evidence="15" id="KW-1185">Reference proteome</keyword>
<dbReference type="NCBIfam" id="TIGR00231">
    <property type="entry name" value="small_GTP"/>
    <property type="match status" value="1"/>
</dbReference>
<dbReference type="GO" id="GO:0003743">
    <property type="term" value="F:translation initiation factor activity"/>
    <property type="evidence" value="ECO:0007669"/>
    <property type="project" value="UniProtKB-KW"/>
</dbReference>
<dbReference type="CDD" id="cd01887">
    <property type="entry name" value="IF2_eIF5B"/>
    <property type="match status" value="1"/>
</dbReference>
<proteinExistence type="inferred from homology"/>
<dbReference type="InterPro" id="IPR006847">
    <property type="entry name" value="IF2_N"/>
</dbReference>
<dbReference type="InterPro" id="IPR009000">
    <property type="entry name" value="Transl_B-barrel_sf"/>
</dbReference>
<feature type="binding site" evidence="10">
    <location>
        <begin position="155"/>
        <end position="162"/>
    </location>
    <ligand>
        <name>GTP</name>
        <dbReference type="ChEBI" id="CHEBI:37565"/>
    </ligand>
</feature>
<evidence type="ECO:0000256" key="3">
    <source>
        <dbReference type="ARBA" id="ARBA00020675"/>
    </source>
</evidence>
<feature type="binding site" evidence="10">
    <location>
        <begin position="201"/>
        <end position="205"/>
    </location>
    <ligand>
        <name>GTP</name>
        <dbReference type="ChEBI" id="CHEBI:37565"/>
    </ligand>
</feature>
<dbReference type="Pfam" id="PF04760">
    <property type="entry name" value="IF2_N"/>
    <property type="match status" value="1"/>
</dbReference>